<dbReference type="GO" id="GO:0005525">
    <property type="term" value="F:GTP binding"/>
    <property type="evidence" value="ECO:0007669"/>
    <property type="project" value="UniProtKB-UniRule"/>
</dbReference>
<dbReference type="EMBL" id="FQUL01000002">
    <property type="protein sequence ID" value="SHE29841.1"/>
    <property type="molecule type" value="Genomic_DNA"/>
</dbReference>
<evidence type="ECO:0000256" key="1">
    <source>
        <dbReference type="ARBA" id="ARBA00022741"/>
    </source>
</evidence>
<dbReference type="Gene3D" id="3.40.50.300">
    <property type="entry name" value="P-loop containing nucleotide triphosphate hydrolases"/>
    <property type="match status" value="1"/>
</dbReference>
<dbReference type="GO" id="GO:0005524">
    <property type="term" value="F:ATP binding"/>
    <property type="evidence" value="ECO:0007669"/>
    <property type="project" value="UniProtKB-UniRule"/>
</dbReference>
<proteinExistence type="inferred from homology"/>
<dbReference type="STRING" id="1121881.SAMN02745225_00202"/>
<keyword evidence="1 4" id="KW-0547">Nucleotide-binding</keyword>
<organism evidence="7 8">
    <name type="scientific">Ferrithrix thermotolerans DSM 19514</name>
    <dbReference type="NCBI Taxonomy" id="1121881"/>
    <lineage>
        <taxon>Bacteria</taxon>
        <taxon>Bacillati</taxon>
        <taxon>Actinomycetota</taxon>
        <taxon>Acidimicrobiia</taxon>
        <taxon>Acidimicrobiales</taxon>
        <taxon>Acidimicrobiaceae</taxon>
        <taxon>Ferrithrix</taxon>
    </lineage>
</organism>
<dbReference type="Pfam" id="PF22740">
    <property type="entry name" value="PapZ_C"/>
    <property type="match status" value="1"/>
</dbReference>
<dbReference type="PIRSF" id="PIRSF005052">
    <property type="entry name" value="P-loopkin"/>
    <property type="match status" value="1"/>
</dbReference>
<dbReference type="InterPro" id="IPR053931">
    <property type="entry name" value="RapZ_C"/>
</dbReference>
<reference evidence="8" key="1">
    <citation type="submission" date="2016-11" db="EMBL/GenBank/DDBJ databases">
        <authorList>
            <person name="Varghese N."/>
            <person name="Submissions S."/>
        </authorList>
    </citation>
    <scope>NUCLEOTIDE SEQUENCE [LARGE SCALE GENOMIC DNA]</scope>
    <source>
        <strain evidence="8">DSM 19514</strain>
    </source>
</reference>
<dbReference type="InterPro" id="IPR005337">
    <property type="entry name" value="RapZ-like"/>
</dbReference>
<gene>
    <name evidence="7" type="ORF">SAMN02745225_00202</name>
</gene>
<feature type="domain" description="RapZ C-terminal" evidence="6">
    <location>
        <begin position="162"/>
        <end position="281"/>
    </location>
</feature>
<evidence type="ECO:0000256" key="2">
    <source>
        <dbReference type="ARBA" id="ARBA00022840"/>
    </source>
</evidence>
<name>A0A1M4SCB0_9ACTN</name>
<dbReference type="OrthoDB" id="9784461at2"/>
<dbReference type="Pfam" id="PF03668">
    <property type="entry name" value="RapZ-like_N"/>
    <property type="match status" value="1"/>
</dbReference>
<accession>A0A1M4SCB0</accession>
<dbReference type="RefSeq" id="WP_072787866.1">
    <property type="nucleotide sequence ID" value="NZ_FQUL01000002.1"/>
</dbReference>
<keyword evidence="3 4" id="KW-0342">GTP-binding</keyword>
<comment type="caution">
    <text evidence="4">Lacks conserved residue(s) required for the propagation of feature annotation.</text>
</comment>
<dbReference type="InterPro" id="IPR027417">
    <property type="entry name" value="P-loop_NTPase"/>
</dbReference>
<dbReference type="NCBIfam" id="NF003828">
    <property type="entry name" value="PRK05416.1"/>
    <property type="match status" value="1"/>
</dbReference>
<evidence type="ECO:0000256" key="4">
    <source>
        <dbReference type="HAMAP-Rule" id="MF_00636"/>
    </source>
</evidence>
<dbReference type="PANTHER" id="PTHR30448">
    <property type="entry name" value="RNASE ADAPTER PROTEIN RAPZ"/>
    <property type="match status" value="1"/>
</dbReference>
<dbReference type="AlphaFoldDB" id="A0A1M4SCB0"/>
<dbReference type="InterPro" id="IPR053930">
    <property type="entry name" value="RapZ-like_N"/>
</dbReference>
<evidence type="ECO:0000259" key="5">
    <source>
        <dbReference type="Pfam" id="PF03668"/>
    </source>
</evidence>
<evidence type="ECO:0000313" key="8">
    <source>
        <dbReference type="Proteomes" id="UP000184295"/>
    </source>
</evidence>
<sequence>MSLVIVSGMSGAGRSSVAAALEDLGWFVIDNMPPSLMPKVVELAESMRDPSPSLGLVVGREVASDISSLIEAVELLRDQIPATRVVFLDASDDALIQRYEGTKRRHPVPGESVIDSIHREREILSKVKDLADIVIDSSDLSVHELRSRVYEVFSADGTSTEMRVVISSFGYKHGLPRDADLVFDCRFLPNPYWDKSLREQTGLDQGVRDYLLSKPEVTEFLGVLQSFVGYLLPKFRAEGKSYLSVAIGCTGGKHRSVFLAEELRKWIEANGGRVSVRHRDFEK</sequence>
<protein>
    <submittedName>
        <fullName evidence="7">UPF0042 nucleotide-binding protein</fullName>
    </submittedName>
</protein>
<keyword evidence="8" id="KW-1185">Reference proteome</keyword>
<dbReference type="SUPFAM" id="SSF52540">
    <property type="entry name" value="P-loop containing nucleoside triphosphate hydrolases"/>
    <property type="match status" value="1"/>
</dbReference>
<evidence type="ECO:0000259" key="6">
    <source>
        <dbReference type="Pfam" id="PF22740"/>
    </source>
</evidence>
<evidence type="ECO:0000313" key="7">
    <source>
        <dbReference type="EMBL" id="SHE29841.1"/>
    </source>
</evidence>
<feature type="domain" description="RapZ-like N-terminal" evidence="5">
    <location>
        <begin position="1"/>
        <end position="156"/>
    </location>
</feature>
<dbReference type="HAMAP" id="MF_00636">
    <property type="entry name" value="RapZ_like"/>
    <property type="match status" value="1"/>
</dbReference>
<evidence type="ECO:0000256" key="3">
    <source>
        <dbReference type="ARBA" id="ARBA00023134"/>
    </source>
</evidence>
<keyword evidence="2 4" id="KW-0067">ATP-binding</keyword>
<feature type="binding site" evidence="4">
    <location>
        <begin position="8"/>
        <end position="15"/>
    </location>
    <ligand>
        <name>ATP</name>
        <dbReference type="ChEBI" id="CHEBI:30616"/>
    </ligand>
</feature>
<dbReference type="PANTHER" id="PTHR30448:SF0">
    <property type="entry name" value="RNASE ADAPTER PROTEIN RAPZ"/>
    <property type="match status" value="1"/>
</dbReference>
<dbReference type="Proteomes" id="UP000184295">
    <property type="component" value="Unassembled WGS sequence"/>
</dbReference>